<evidence type="ECO:0000313" key="3">
    <source>
        <dbReference type="EMBL" id="CZT13080.1"/>
    </source>
</evidence>
<dbReference type="EMBL" id="FJUX01000175">
    <property type="protein sequence ID" value="CZT13080.1"/>
    <property type="molecule type" value="Genomic_DNA"/>
</dbReference>
<reference evidence="4" key="1">
    <citation type="submission" date="2016-03" db="EMBL/GenBank/DDBJ databases">
        <authorList>
            <person name="Guldener U."/>
        </authorList>
    </citation>
    <scope>NUCLEOTIDE SEQUENCE [LARGE SCALE GENOMIC DNA]</scope>
    <source>
        <strain evidence="4">04CH-RAC-A.6.1</strain>
    </source>
</reference>
<name>A0A1E1LRJ5_9HELO</name>
<keyword evidence="4" id="KW-1185">Reference proteome</keyword>
<dbReference type="InterPro" id="IPR051595">
    <property type="entry name" value="GH25_Enzymes"/>
</dbReference>
<dbReference type="GO" id="GO:0016998">
    <property type="term" value="P:cell wall macromolecule catabolic process"/>
    <property type="evidence" value="ECO:0007669"/>
    <property type="project" value="InterPro"/>
</dbReference>
<dbReference type="InterPro" id="IPR002053">
    <property type="entry name" value="Glyco_hydro_25"/>
</dbReference>
<comment type="similarity">
    <text evidence="1">Belongs to the glycosyl hydrolase 25 family.</text>
</comment>
<dbReference type="GO" id="GO:0009253">
    <property type="term" value="P:peptidoglycan catabolic process"/>
    <property type="evidence" value="ECO:0007669"/>
    <property type="project" value="InterPro"/>
</dbReference>
<evidence type="ECO:0000313" key="4">
    <source>
        <dbReference type="Proteomes" id="UP000178912"/>
    </source>
</evidence>
<dbReference type="PROSITE" id="PS51904">
    <property type="entry name" value="GLYCOSYL_HYDROL_F25_2"/>
    <property type="match status" value="1"/>
</dbReference>
<evidence type="ECO:0000256" key="1">
    <source>
        <dbReference type="ARBA" id="ARBA00010646"/>
    </source>
</evidence>
<accession>A0A1E1LRJ5</accession>
<dbReference type="CDD" id="cd06416">
    <property type="entry name" value="GH25_Lys1-like"/>
    <property type="match status" value="1"/>
</dbReference>
<dbReference type="AlphaFoldDB" id="A0A1E1LRJ5"/>
<proteinExistence type="inferred from homology"/>
<dbReference type="GO" id="GO:0003796">
    <property type="term" value="F:lysozyme activity"/>
    <property type="evidence" value="ECO:0007669"/>
    <property type="project" value="InterPro"/>
</dbReference>
<gene>
    <name evidence="3" type="ORF">RAG0_16669</name>
</gene>
<keyword evidence="2" id="KW-0732">Signal</keyword>
<evidence type="ECO:0000256" key="2">
    <source>
        <dbReference type="ARBA" id="ARBA00022729"/>
    </source>
</evidence>
<dbReference type="Gene3D" id="3.20.20.80">
    <property type="entry name" value="Glycosidases"/>
    <property type="match status" value="1"/>
</dbReference>
<sequence length="366" mass="39388">MNGRIRPEKEGRNGPFRVTLISTWGINIHNFPRNFEGQNQHYQAFSHKHDSPLTIFCTRRRFSESGDPANNFMHNYKRPRILRKHCPGCSGGTFYAGFCPGASNIQCCVRSCSTPSGAGFCQYTSSTCSGTFVAGYCPGTADYKCCVKSSSSATGLPGIDISGTPPASFWTCAAQTYKVVALRGYQQACGSGGQVASNFVANYKAAKAAGIPRVDAYMFPCTGTQPTGVACKSPATQLAEFLKVIDDNSMTLGTLWFDIEPTSGTCNAWNLGATQNTALAKQWVALLQGSGRKWGIYANSNQWSGMFGSRSTDVASQLPLWAVQFDSKPGVNTVTTFMGGWTSAVAKQYNLDTTACGFAVDLDSFL</sequence>
<dbReference type="PANTHER" id="PTHR23208">
    <property type="entry name" value="LYSOZYME PROTEIN"/>
    <property type="match status" value="1"/>
</dbReference>
<dbReference type="OrthoDB" id="2251794at2759"/>
<dbReference type="InterPro" id="IPR017853">
    <property type="entry name" value="GH"/>
</dbReference>
<evidence type="ECO:0008006" key="5">
    <source>
        <dbReference type="Google" id="ProtNLM"/>
    </source>
</evidence>
<protein>
    <recommendedName>
        <fullName evidence="5">Glycoside hydrolase family 25 protein</fullName>
    </recommendedName>
</protein>
<dbReference type="SUPFAM" id="SSF51445">
    <property type="entry name" value="(Trans)glycosidases"/>
    <property type="match status" value="1"/>
</dbReference>
<dbReference type="Proteomes" id="UP000178912">
    <property type="component" value="Unassembled WGS sequence"/>
</dbReference>
<organism evidence="3 4">
    <name type="scientific">Rhynchosporium agropyri</name>
    <dbReference type="NCBI Taxonomy" id="914238"/>
    <lineage>
        <taxon>Eukaryota</taxon>
        <taxon>Fungi</taxon>
        <taxon>Dikarya</taxon>
        <taxon>Ascomycota</taxon>
        <taxon>Pezizomycotina</taxon>
        <taxon>Leotiomycetes</taxon>
        <taxon>Helotiales</taxon>
        <taxon>Ploettnerulaceae</taxon>
        <taxon>Rhynchosporium</taxon>
    </lineage>
</organism>
<dbReference type="PANTHER" id="PTHR23208:SF36">
    <property type="entry name" value="LYSOZYME-RELATED"/>
    <property type="match status" value="1"/>
</dbReference>
<dbReference type="GO" id="GO:0007165">
    <property type="term" value="P:signal transduction"/>
    <property type="evidence" value="ECO:0007669"/>
    <property type="project" value="TreeGrafter"/>
</dbReference>